<keyword evidence="2" id="KW-1185">Reference proteome</keyword>
<dbReference type="InterPro" id="IPR036638">
    <property type="entry name" value="HLH_DNA-bd_sf"/>
</dbReference>
<dbReference type="EMBL" id="QKRB01000031">
    <property type="protein sequence ID" value="PZD97054.1"/>
    <property type="molecule type" value="Genomic_DNA"/>
</dbReference>
<dbReference type="Gene3D" id="4.10.280.10">
    <property type="entry name" value="Helix-loop-helix DNA-binding domain"/>
    <property type="match status" value="1"/>
</dbReference>
<dbReference type="SUPFAM" id="SSF140500">
    <property type="entry name" value="BAS1536-like"/>
    <property type="match status" value="1"/>
</dbReference>
<accession>A0A2W1LRA1</accession>
<evidence type="ECO:0000313" key="1">
    <source>
        <dbReference type="EMBL" id="PZD97054.1"/>
    </source>
</evidence>
<dbReference type="RefSeq" id="WP_111145381.1">
    <property type="nucleotide sequence ID" value="NZ_QKRB01000031.1"/>
</dbReference>
<gene>
    <name evidence="1" type="ORF">DNH61_03940</name>
</gene>
<dbReference type="Pfam" id="PF09388">
    <property type="entry name" value="SpoOE-like"/>
    <property type="match status" value="1"/>
</dbReference>
<name>A0A2W1LRA1_9BACL</name>
<dbReference type="Proteomes" id="UP000249522">
    <property type="component" value="Unassembled WGS sequence"/>
</dbReference>
<dbReference type="GO" id="GO:0043937">
    <property type="term" value="P:regulation of sporulation"/>
    <property type="evidence" value="ECO:0007669"/>
    <property type="project" value="InterPro"/>
</dbReference>
<reference evidence="1 2" key="1">
    <citation type="submission" date="2018-06" db="EMBL/GenBank/DDBJ databases">
        <title>Paenibacillus imtechensis sp. nov.</title>
        <authorList>
            <person name="Pinnaka A.K."/>
            <person name="Singh H."/>
            <person name="Kaur M."/>
        </authorList>
    </citation>
    <scope>NUCLEOTIDE SEQUENCE [LARGE SCALE GENOMIC DNA]</scope>
    <source>
        <strain evidence="1 2">SMB1</strain>
    </source>
</reference>
<dbReference type="InterPro" id="IPR037208">
    <property type="entry name" value="Spo0E-like_sf"/>
</dbReference>
<dbReference type="OrthoDB" id="2926598at2"/>
<dbReference type="GO" id="GO:0046983">
    <property type="term" value="F:protein dimerization activity"/>
    <property type="evidence" value="ECO:0007669"/>
    <property type="project" value="InterPro"/>
</dbReference>
<proteinExistence type="predicted"/>
<protein>
    <submittedName>
        <fullName evidence="1">Aspartyl-phosphate phosphatase Spo0E family protein</fullName>
    </submittedName>
</protein>
<dbReference type="InterPro" id="IPR018540">
    <property type="entry name" value="Spo0E-like"/>
</dbReference>
<dbReference type="AlphaFoldDB" id="A0A2W1LRA1"/>
<comment type="caution">
    <text evidence="1">The sequence shown here is derived from an EMBL/GenBank/DDBJ whole genome shotgun (WGS) entry which is preliminary data.</text>
</comment>
<evidence type="ECO:0000313" key="2">
    <source>
        <dbReference type="Proteomes" id="UP000249522"/>
    </source>
</evidence>
<organism evidence="1 2">
    <name type="scientific">Paenibacillus sambharensis</name>
    <dbReference type="NCBI Taxonomy" id="1803190"/>
    <lineage>
        <taxon>Bacteria</taxon>
        <taxon>Bacillati</taxon>
        <taxon>Bacillota</taxon>
        <taxon>Bacilli</taxon>
        <taxon>Bacillales</taxon>
        <taxon>Paenibacillaceae</taxon>
        <taxon>Paenibacillus</taxon>
    </lineage>
</organism>
<sequence>MSLADKIVVLKDELLQVAEKNYYNLLHPEVITMSQKLDTLIVQSMKNRR</sequence>